<evidence type="ECO:0000256" key="1">
    <source>
        <dbReference type="ARBA" id="ARBA00006626"/>
    </source>
</evidence>
<dbReference type="InterPro" id="IPR006722">
    <property type="entry name" value="Sedlin"/>
</dbReference>
<keyword evidence="4" id="KW-1185">Reference proteome</keyword>
<dbReference type="AlphaFoldDB" id="A0AAW0G911"/>
<dbReference type="GO" id="GO:0006888">
    <property type="term" value="P:endoplasmic reticulum to Golgi vesicle-mediated transport"/>
    <property type="evidence" value="ECO:0007669"/>
    <property type="project" value="InterPro"/>
</dbReference>
<comment type="caution">
    <text evidence="3">The sequence shown here is derived from an EMBL/GenBank/DDBJ whole genome shotgun (WGS) entry which is preliminary data.</text>
</comment>
<evidence type="ECO:0000256" key="2">
    <source>
        <dbReference type="ARBA" id="ARBA00024408"/>
    </source>
</evidence>
<accession>A0AAW0G911</accession>
<comment type="similarity">
    <text evidence="1">Belongs to the TRAPP small subunits family. Sedlin subfamily.</text>
</comment>
<dbReference type="InterPro" id="IPR044760">
    <property type="entry name" value="TRAPPC2L"/>
</dbReference>
<dbReference type="EMBL" id="JASBNA010000007">
    <property type="protein sequence ID" value="KAK7690143.1"/>
    <property type="molecule type" value="Genomic_DNA"/>
</dbReference>
<sequence length="164" mass="18306">MAPQLRINAVAFVSPQNHPILIQTFSQSRQDELKYHYIAHTSLDVIDERIQAATASKSTDCYLGLLYVEDVAIYGYMTPLKVKIIIALELSDSIVRDADVVTMFKALHTAYRLSVGNPFLRLNVPTDNITDHAILVSAGSPRWKAFRQRVEEIGRLVSGSTTMA</sequence>
<protein>
    <recommendedName>
        <fullName evidence="2">Trafficking protein particle complex subunit 2-like protein</fullName>
    </recommendedName>
</protein>
<dbReference type="PANTHER" id="PTHR12403">
    <property type="entry name" value="TRAFFICKING PROTEIN PARTICLE COMPLEX SUBUNIT 2"/>
    <property type="match status" value="1"/>
</dbReference>
<name>A0AAW0G911_9APHY</name>
<dbReference type="SUPFAM" id="SSF64356">
    <property type="entry name" value="SNARE-like"/>
    <property type="match status" value="1"/>
</dbReference>
<dbReference type="Pfam" id="PF04628">
    <property type="entry name" value="Sedlin_N"/>
    <property type="match status" value="1"/>
</dbReference>
<dbReference type="Gene3D" id="3.30.450.70">
    <property type="match status" value="1"/>
</dbReference>
<gene>
    <name evidence="3" type="ORF">QCA50_006792</name>
</gene>
<evidence type="ECO:0000313" key="4">
    <source>
        <dbReference type="Proteomes" id="UP001385951"/>
    </source>
</evidence>
<proteinExistence type="inferred from homology"/>
<reference evidence="3 4" key="1">
    <citation type="submission" date="2022-09" db="EMBL/GenBank/DDBJ databases">
        <authorList>
            <person name="Palmer J.M."/>
        </authorList>
    </citation>
    <scope>NUCLEOTIDE SEQUENCE [LARGE SCALE GENOMIC DNA]</scope>
    <source>
        <strain evidence="3 4">DSM 7382</strain>
    </source>
</reference>
<dbReference type="Proteomes" id="UP001385951">
    <property type="component" value="Unassembled WGS sequence"/>
</dbReference>
<dbReference type="GO" id="GO:0005737">
    <property type="term" value="C:cytoplasm"/>
    <property type="evidence" value="ECO:0007669"/>
    <property type="project" value="GOC"/>
</dbReference>
<evidence type="ECO:0000313" key="3">
    <source>
        <dbReference type="EMBL" id="KAK7690143.1"/>
    </source>
</evidence>
<dbReference type="InterPro" id="IPR011012">
    <property type="entry name" value="Longin-like_dom_sf"/>
</dbReference>
<dbReference type="CDD" id="cd14854">
    <property type="entry name" value="TRAPPC2L"/>
    <property type="match status" value="1"/>
</dbReference>
<organism evidence="3 4">
    <name type="scientific">Cerrena zonata</name>
    <dbReference type="NCBI Taxonomy" id="2478898"/>
    <lineage>
        <taxon>Eukaryota</taxon>
        <taxon>Fungi</taxon>
        <taxon>Dikarya</taxon>
        <taxon>Basidiomycota</taxon>
        <taxon>Agaricomycotina</taxon>
        <taxon>Agaricomycetes</taxon>
        <taxon>Polyporales</taxon>
        <taxon>Cerrenaceae</taxon>
        <taxon>Cerrena</taxon>
    </lineage>
</organism>